<dbReference type="InterPro" id="IPR053952">
    <property type="entry name" value="K_trans_C"/>
</dbReference>
<feature type="transmembrane region" description="Helical" evidence="12">
    <location>
        <begin position="457"/>
        <end position="477"/>
    </location>
</feature>
<evidence type="ECO:0000313" key="16">
    <source>
        <dbReference type="EMBL" id="NES31681.1"/>
    </source>
</evidence>
<evidence type="ECO:0000256" key="1">
    <source>
        <dbReference type="ARBA" id="ARBA00004141"/>
    </source>
</evidence>
<feature type="domain" description="K+ potassium transporter C-terminal" evidence="15">
    <location>
        <begin position="534"/>
        <end position="687"/>
    </location>
</feature>
<dbReference type="HAMAP" id="MF_01522">
    <property type="entry name" value="Kup"/>
    <property type="match status" value="1"/>
</dbReference>
<evidence type="ECO:0000256" key="4">
    <source>
        <dbReference type="ARBA" id="ARBA00022475"/>
    </source>
</evidence>
<feature type="transmembrane region" description="Helical" evidence="12">
    <location>
        <begin position="483"/>
        <end position="500"/>
    </location>
</feature>
<keyword evidence="10 12" id="KW-0406">Ion transport</keyword>
<evidence type="ECO:0000256" key="13">
    <source>
        <dbReference type="SAM" id="MobiDB-lite"/>
    </source>
</evidence>
<dbReference type="Pfam" id="PF02705">
    <property type="entry name" value="K_trans"/>
    <property type="match status" value="1"/>
</dbReference>
<comment type="catalytic activity">
    <reaction evidence="12">
        <text>K(+)(in) + H(+)(in) = K(+)(out) + H(+)(out)</text>
        <dbReference type="Rhea" id="RHEA:28490"/>
        <dbReference type="ChEBI" id="CHEBI:15378"/>
        <dbReference type="ChEBI" id="CHEBI:29103"/>
    </reaction>
</comment>
<feature type="transmembrane region" description="Helical" evidence="12">
    <location>
        <begin position="228"/>
        <end position="249"/>
    </location>
</feature>
<feature type="transmembrane region" description="Helical" evidence="12">
    <location>
        <begin position="423"/>
        <end position="445"/>
    </location>
</feature>
<dbReference type="EMBL" id="JAAHBZ010000020">
    <property type="protein sequence ID" value="NES31681.1"/>
    <property type="molecule type" value="Genomic_DNA"/>
</dbReference>
<evidence type="ECO:0000256" key="8">
    <source>
        <dbReference type="ARBA" id="ARBA00022958"/>
    </source>
</evidence>
<evidence type="ECO:0000256" key="5">
    <source>
        <dbReference type="ARBA" id="ARBA00022538"/>
    </source>
</evidence>
<dbReference type="AlphaFoldDB" id="A0AAJ3DMA6"/>
<keyword evidence="6 12" id="KW-0812">Transmembrane</keyword>
<dbReference type="EMBL" id="CP045309">
    <property type="protein sequence ID" value="QGL46137.1"/>
    <property type="molecule type" value="Genomic_DNA"/>
</dbReference>
<evidence type="ECO:0000256" key="7">
    <source>
        <dbReference type="ARBA" id="ARBA00022847"/>
    </source>
</evidence>
<feature type="transmembrane region" description="Helical" evidence="12">
    <location>
        <begin position="64"/>
        <end position="89"/>
    </location>
</feature>
<evidence type="ECO:0000313" key="18">
    <source>
        <dbReference type="Proteomes" id="UP000402241"/>
    </source>
</evidence>
<dbReference type="InterPro" id="IPR023051">
    <property type="entry name" value="Kup"/>
</dbReference>
<proteinExistence type="inferred from homology"/>
<evidence type="ECO:0000256" key="11">
    <source>
        <dbReference type="ARBA" id="ARBA00023136"/>
    </source>
</evidence>
<evidence type="ECO:0000256" key="6">
    <source>
        <dbReference type="ARBA" id="ARBA00022692"/>
    </source>
</evidence>
<feature type="region of interest" description="Disordered" evidence="13">
    <location>
        <begin position="41"/>
        <end position="60"/>
    </location>
</feature>
<dbReference type="InterPro" id="IPR003855">
    <property type="entry name" value="K+_transporter"/>
</dbReference>
<keyword evidence="9 12" id="KW-1133">Transmembrane helix</keyword>
<comment type="subcellular location">
    <subcellularLocation>
        <location evidence="12">Cell membrane</location>
        <topology evidence="12">Multi-pass membrane protein</topology>
    </subcellularLocation>
    <subcellularLocation>
        <location evidence="1">Membrane</location>
        <topology evidence="1">Multi-pass membrane protein</topology>
    </subcellularLocation>
</comment>
<reference evidence="16 19" key="2">
    <citation type="submission" date="2020-02" db="EMBL/GenBank/DDBJ databases">
        <title>WGS of Micromonospora spp. isolated from hot spring.</title>
        <authorList>
            <person name="Thawai C."/>
        </authorList>
    </citation>
    <scope>NUCLEOTIDE SEQUENCE [LARGE SCALE GENOMIC DNA]</scope>
    <source>
        <strain evidence="16 19">TMS7</strain>
    </source>
</reference>
<evidence type="ECO:0000256" key="10">
    <source>
        <dbReference type="ARBA" id="ARBA00023065"/>
    </source>
</evidence>
<dbReference type="Proteomes" id="UP000402241">
    <property type="component" value="Chromosome"/>
</dbReference>
<name>A0AAJ3DMA6_9ACTN</name>
<feature type="transmembrane region" description="Helical" evidence="12">
    <location>
        <begin position="159"/>
        <end position="186"/>
    </location>
</feature>
<dbReference type="Proteomes" id="UP000477779">
    <property type="component" value="Unassembled WGS sequence"/>
</dbReference>
<feature type="transmembrane region" description="Helical" evidence="12">
    <location>
        <begin position="306"/>
        <end position="327"/>
    </location>
</feature>
<dbReference type="PANTHER" id="PTHR30540">
    <property type="entry name" value="OSMOTIC STRESS POTASSIUM TRANSPORTER"/>
    <property type="match status" value="1"/>
</dbReference>
<keyword evidence="7 12" id="KW-0769">Symport</keyword>
<keyword evidence="3 12" id="KW-0813">Transport</keyword>
<dbReference type="Pfam" id="PF22776">
    <property type="entry name" value="K_trans_C"/>
    <property type="match status" value="1"/>
</dbReference>
<sequence length="689" mass="75135">MTVGRHGFPSRTRWWRAARTKVRRSGVETARSWYAYGVTERGGDEQTGAGDDEPSRTSRPGRPAAGLGLLLGALGVVYGDIGTSPLYALKTVFTLDRNLTPDAPDVYGVISWVFWSIILIVSVKYVIFILRADNDGEGGVMALAALARRALLKVSERRAATVLALGALGAALFYGDSVITPAISVLSAVEGLEVISPAWQVVVLPASAVILTLLFAIQRWGTGRVGAVFGPIMLLWFTCLGVAGAAEVIRHPGVLAGLSPTYAALFVVEHPVIAFIAMGAVVLSITGAEALYADMGHFGRAPIRRAWFGVVFPALTLNYLGQGALILRSPESRNNPFFLLVPGWAQLPMVVLATVATVIASQSVISGAFSVSREAMRLGFLPHLRIRQTSHRQYGQIYAPGVNWGLFVAVLVVVFAFRSSTNLAAAYGVAVTGTFMITTTLFLVVARARWRWPTWRLVVFGVVFGSIELTFFTANLAKVTHGGWLTLLIAIILFTVLLTWRRGAELVTARRIEREGPLAEFIENLHATNIPWVPGTAVFPHPNKETTPLALRANVAHYHVRHEKIVIITGRTANVPHLPWDKRLTIDDLGDPNDGIIHIDALFGFQDPTDFPEVLRRAAAHPHARHVNLDLGQVSYFVSRITLRCTRQPGLAVWRKRLFIALAHNAASHTEFLHLPEERTIVLSAEVAV</sequence>
<evidence type="ECO:0000259" key="14">
    <source>
        <dbReference type="Pfam" id="PF02705"/>
    </source>
</evidence>
<organism evidence="16 19">
    <name type="scientific">Micromonospora terminaliae</name>
    <dbReference type="NCBI Taxonomy" id="1914461"/>
    <lineage>
        <taxon>Bacteria</taxon>
        <taxon>Bacillati</taxon>
        <taxon>Actinomycetota</taxon>
        <taxon>Actinomycetes</taxon>
        <taxon>Micromonosporales</taxon>
        <taxon>Micromonosporaceae</taxon>
        <taxon>Micromonospora</taxon>
    </lineage>
</organism>
<keyword evidence="4 12" id="KW-1003">Cell membrane</keyword>
<dbReference type="InterPro" id="IPR053951">
    <property type="entry name" value="K_trans_N"/>
</dbReference>
<feature type="transmembrane region" description="Helical" evidence="12">
    <location>
        <begin position="347"/>
        <end position="371"/>
    </location>
</feature>
<feature type="transmembrane region" description="Helical" evidence="12">
    <location>
        <begin position="397"/>
        <end position="417"/>
    </location>
</feature>
<dbReference type="GO" id="GO:0005886">
    <property type="term" value="C:plasma membrane"/>
    <property type="evidence" value="ECO:0007669"/>
    <property type="project" value="UniProtKB-SubCell"/>
</dbReference>
<comment type="similarity">
    <text evidence="2 12">Belongs to the HAK/KUP transporter (TC 2.A.72) family.</text>
</comment>
<accession>A0AAJ3DMA6</accession>
<evidence type="ECO:0000256" key="9">
    <source>
        <dbReference type="ARBA" id="ARBA00022989"/>
    </source>
</evidence>
<dbReference type="GO" id="GO:0015293">
    <property type="term" value="F:symporter activity"/>
    <property type="evidence" value="ECO:0007669"/>
    <property type="project" value="UniProtKB-UniRule"/>
</dbReference>
<keyword evidence="18" id="KW-1185">Reference proteome</keyword>
<evidence type="ECO:0000313" key="17">
    <source>
        <dbReference type="EMBL" id="QGL46137.1"/>
    </source>
</evidence>
<evidence type="ECO:0000256" key="3">
    <source>
        <dbReference type="ARBA" id="ARBA00022448"/>
    </source>
</evidence>
<dbReference type="GO" id="GO:0015079">
    <property type="term" value="F:potassium ion transmembrane transporter activity"/>
    <property type="evidence" value="ECO:0007669"/>
    <property type="project" value="UniProtKB-UniRule"/>
</dbReference>
<keyword evidence="11 12" id="KW-0472">Membrane</keyword>
<comment type="function">
    <text evidence="12">Transport of potassium into the cell. Likely operates as a K(+):H(+) symporter.</text>
</comment>
<evidence type="ECO:0000256" key="12">
    <source>
        <dbReference type="HAMAP-Rule" id="MF_01522"/>
    </source>
</evidence>
<protein>
    <recommendedName>
        <fullName evidence="12">Probable potassium transport system protein Kup</fullName>
    </recommendedName>
</protein>
<feature type="transmembrane region" description="Helical" evidence="12">
    <location>
        <begin position="109"/>
        <end position="130"/>
    </location>
</feature>
<gene>
    <name evidence="12" type="primary">kup</name>
    <name evidence="16" type="ORF">G3561_29495</name>
    <name evidence="17" type="ORF">GCE86_03185</name>
</gene>
<reference evidence="17 18" key="1">
    <citation type="submission" date="2019-10" db="EMBL/GenBank/DDBJ databases">
        <title>Genome Sequence of Micromonospora terminaliae DSM 101760.</title>
        <authorList>
            <person name="Guo L."/>
        </authorList>
    </citation>
    <scope>NUCLEOTIDE SEQUENCE [LARGE SCALE GENOMIC DNA]</scope>
    <source>
        <strain evidence="17 18">DSM 101760</strain>
    </source>
</reference>
<feature type="transmembrane region" description="Helical" evidence="12">
    <location>
        <begin position="198"/>
        <end position="216"/>
    </location>
</feature>
<evidence type="ECO:0000259" key="15">
    <source>
        <dbReference type="Pfam" id="PF22776"/>
    </source>
</evidence>
<evidence type="ECO:0000313" key="19">
    <source>
        <dbReference type="Proteomes" id="UP000477779"/>
    </source>
</evidence>
<keyword evidence="5 12" id="KW-0633">Potassium transport</keyword>
<dbReference type="PANTHER" id="PTHR30540:SF79">
    <property type="entry name" value="LOW AFFINITY POTASSIUM TRANSPORT SYSTEM PROTEIN KUP"/>
    <property type="match status" value="1"/>
</dbReference>
<feature type="domain" description="K+ potassium transporter integral membrane" evidence="14">
    <location>
        <begin position="70"/>
        <end position="523"/>
    </location>
</feature>
<keyword evidence="8 12" id="KW-0630">Potassium</keyword>
<feature type="transmembrane region" description="Helical" evidence="12">
    <location>
        <begin position="261"/>
        <end position="285"/>
    </location>
</feature>
<evidence type="ECO:0000256" key="2">
    <source>
        <dbReference type="ARBA" id="ARBA00007019"/>
    </source>
</evidence>